<comment type="catalytic activity">
    <reaction evidence="10 11">
        <text>UMP + ATP = UDP + ADP</text>
        <dbReference type="Rhea" id="RHEA:24400"/>
        <dbReference type="ChEBI" id="CHEBI:30616"/>
        <dbReference type="ChEBI" id="CHEBI:57865"/>
        <dbReference type="ChEBI" id="CHEBI:58223"/>
        <dbReference type="ChEBI" id="CHEBI:456216"/>
        <dbReference type="EC" id="2.7.4.22"/>
    </reaction>
</comment>
<comment type="caution">
    <text evidence="13">The sequence shown here is derived from an EMBL/GenBank/DDBJ whole genome shotgun (WGS) entry which is preliminary data.</text>
</comment>
<evidence type="ECO:0000256" key="6">
    <source>
        <dbReference type="ARBA" id="ARBA00022741"/>
    </source>
</evidence>
<name>A0ABU8ZRS6_9MOLU</name>
<evidence type="ECO:0000259" key="12">
    <source>
        <dbReference type="Pfam" id="PF00696"/>
    </source>
</evidence>
<dbReference type="PIRSF" id="PIRSF005650">
    <property type="entry name" value="Uridylate_kin"/>
    <property type="match status" value="1"/>
</dbReference>
<protein>
    <recommendedName>
        <fullName evidence="11">Uridylate kinase</fullName>
        <shortName evidence="11">UK</shortName>
        <ecNumber evidence="11">2.7.4.22</ecNumber>
    </recommendedName>
    <alternativeName>
        <fullName evidence="11">Uridine monophosphate kinase</fullName>
        <shortName evidence="11">UMP kinase</shortName>
        <shortName evidence="11">UMPK</shortName>
    </alternativeName>
</protein>
<feature type="binding site" evidence="11">
    <location>
        <position position="166"/>
    </location>
    <ligand>
        <name>ATP</name>
        <dbReference type="ChEBI" id="CHEBI:30616"/>
    </ligand>
</feature>
<evidence type="ECO:0000256" key="5">
    <source>
        <dbReference type="ARBA" id="ARBA00022679"/>
    </source>
</evidence>
<comment type="similarity">
    <text evidence="3 11">Belongs to the UMP kinase family.</text>
</comment>
<evidence type="ECO:0000256" key="8">
    <source>
        <dbReference type="ARBA" id="ARBA00022840"/>
    </source>
</evidence>
<dbReference type="InterPro" id="IPR015963">
    <property type="entry name" value="Uridylate_kinase_bac"/>
</dbReference>
<feature type="binding site" evidence="11">
    <location>
        <position position="56"/>
    </location>
    <ligand>
        <name>ATP</name>
        <dbReference type="ChEBI" id="CHEBI:30616"/>
    </ligand>
</feature>
<evidence type="ECO:0000313" key="14">
    <source>
        <dbReference type="Proteomes" id="UP001382955"/>
    </source>
</evidence>
<dbReference type="PANTHER" id="PTHR42833">
    <property type="entry name" value="URIDYLATE KINASE"/>
    <property type="match status" value="1"/>
</dbReference>
<comment type="pathway">
    <text evidence="2 11">Pyrimidine metabolism; CTP biosynthesis via de novo pathway; UDP from UMP (UMPK route): step 1/1.</text>
</comment>
<feature type="binding site" evidence="11">
    <location>
        <position position="160"/>
    </location>
    <ligand>
        <name>ATP</name>
        <dbReference type="ChEBI" id="CHEBI:30616"/>
    </ligand>
</feature>
<proteinExistence type="inferred from homology"/>
<feature type="binding site" evidence="11">
    <location>
        <begin position="132"/>
        <end position="139"/>
    </location>
    <ligand>
        <name>UMP</name>
        <dbReference type="ChEBI" id="CHEBI:57865"/>
    </ligand>
</feature>
<sequence>MLMLSKILLKLSGEALKGEKVTIDPQKVKEIAKEIKEIKDLGVQIVIIIGAGNIWRGITGQTLGMKRDQSDYMGMLGTIVNALALQDALENLNVETRVMTSFQVLAVAEPYIKKRADHHLNKKRVIILSGGIGVPFFSTDTAAALRAAELSINIILMAKNNVKGVYNSDPKQNQKAIFLEKIEHKEIISKRLNVMDITAVSLCWENQIDIIVFDMNQKGNIKKVILEEKIGTLITSKEN</sequence>
<comment type="function">
    <text evidence="11">Catalyzes the reversible phosphorylation of UMP to UDP.</text>
</comment>
<dbReference type="EMBL" id="JAOSIK010000001">
    <property type="protein sequence ID" value="MEK0311663.1"/>
    <property type="molecule type" value="Genomic_DNA"/>
</dbReference>
<dbReference type="Gene3D" id="3.40.1160.10">
    <property type="entry name" value="Acetylglutamate kinase-like"/>
    <property type="match status" value="1"/>
</dbReference>
<keyword evidence="5 11" id="KW-0808">Transferase</keyword>
<feature type="binding site" evidence="11">
    <location>
        <begin position="10"/>
        <end position="13"/>
    </location>
    <ligand>
        <name>ATP</name>
        <dbReference type="ChEBI" id="CHEBI:30616"/>
    </ligand>
</feature>
<comment type="subcellular location">
    <subcellularLocation>
        <location evidence="1 11">Cytoplasm</location>
    </subcellularLocation>
</comment>
<dbReference type="NCBIfam" id="TIGR02075">
    <property type="entry name" value="pyrH_bact"/>
    <property type="match status" value="1"/>
</dbReference>
<comment type="activity regulation">
    <text evidence="11">Inhibited by UTP.</text>
</comment>
<keyword evidence="4 11" id="KW-0963">Cytoplasm</keyword>
<keyword evidence="9 11" id="KW-0665">Pyrimidine biosynthesis</keyword>
<keyword evidence="8 11" id="KW-0067">ATP-binding</keyword>
<dbReference type="InterPro" id="IPR011817">
    <property type="entry name" value="Uridylate_kinase"/>
</dbReference>
<evidence type="ECO:0000256" key="9">
    <source>
        <dbReference type="ARBA" id="ARBA00022975"/>
    </source>
</evidence>
<evidence type="ECO:0000256" key="2">
    <source>
        <dbReference type="ARBA" id="ARBA00004791"/>
    </source>
</evidence>
<gene>
    <name evidence="11 13" type="primary">pyrH</name>
    <name evidence="13" type="ORF">OC725_00020</name>
</gene>
<dbReference type="Proteomes" id="UP001382955">
    <property type="component" value="Unassembled WGS sequence"/>
</dbReference>
<dbReference type="CDD" id="cd04254">
    <property type="entry name" value="AAK_UMPK-PyrH-Ec"/>
    <property type="match status" value="1"/>
</dbReference>
<evidence type="ECO:0000256" key="3">
    <source>
        <dbReference type="ARBA" id="ARBA00007614"/>
    </source>
</evidence>
<organism evidence="13 14">
    <name type="scientific">Candidatus Phytoplasma fabacearum</name>
    <dbReference type="NCBI Taxonomy" id="2982628"/>
    <lineage>
        <taxon>Bacteria</taxon>
        <taxon>Bacillati</taxon>
        <taxon>Mycoplasmatota</taxon>
        <taxon>Mollicutes</taxon>
        <taxon>Acholeplasmatales</taxon>
        <taxon>Acholeplasmataceae</taxon>
        <taxon>Candidatus Phytoplasma</taxon>
        <taxon>16SrII (Peanut WB group)</taxon>
    </lineage>
</organism>
<dbReference type="PANTHER" id="PTHR42833:SF4">
    <property type="entry name" value="URIDYLATE KINASE PUMPKIN, CHLOROPLASTIC"/>
    <property type="match status" value="1"/>
</dbReference>
<dbReference type="RefSeq" id="WP_304512374.1">
    <property type="nucleotide sequence ID" value="NZ_JAOSIK010000001.1"/>
</dbReference>
<evidence type="ECO:0000256" key="10">
    <source>
        <dbReference type="ARBA" id="ARBA00047767"/>
    </source>
</evidence>
<evidence type="ECO:0000256" key="1">
    <source>
        <dbReference type="ARBA" id="ARBA00004496"/>
    </source>
</evidence>
<accession>A0ABU8ZRS6</accession>
<evidence type="ECO:0000313" key="13">
    <source>
        <dbReference type="EMBL" id="MEK0311663.1"/>
    </source>
</evidence>
<feature type="binding site" evidence="11">
    <location>
        <position position="52"/>
    </location>
    <ligand>
        <name>ATP</name>
        <dbReference type="ChEBI" id="CHEBI:30616"/>
    </ligand>
</feature>
<keyword evidence="7 11" id="KW-0418">Kinase</keyword>
<dbReference type="GO" id="GO:0033862">
    <property type="term" value="F:UMP kinase activity"/>
    <property type="evidence" value="ECO:0007669"/>
    <property type="project" value="UniProtKB-EC"/>
</dbReference>
<dbReference type="HAMAP" id="MF_01220_B">
    <property type="entry name" value="PyrH_B"/>
    <property type="match status" value="1"/>
</dbReference>
<reference evidence="13 14" key="1">
    <citation type="journal article" date="2023" name="Int. J. Syst. Evol. Microbiol.">
        <title>The observation of taxonomic boundaries for the 16SrII and 16SrXXV phytoplasmas using genome-based delimitation.</title>
        <authorList>
            <person name="Rodrigues Jardim B."/>
            <person name="Tran-Nguyen L.T.T."/>
            <person name="Gambley C."/>
            <person name="Al-Sadi A.M."/>
            <person name="Al-Subhi A.M."/>
            <person name="Foissac X."/>
            <person name="Salar P."/>
            <person name="Cai H."/>
            <person name="Yang J.Y."/>
            <person name="Davis R."/>
            <person name="Jones L."/>
            <person name="Rodoni B."/>
            <person name="Constable F.E."/>
        </authorList>
    </citation>
    <scope>NUCLEOTIDE SEQUENCE [LARGE SCALE GENOMIC DNA]</scope>
    <source>
        <strain evidence="13">BAWM-322</strain>
    </source>
</reference>
<feature type="binding site" evidence="11">
    <location>
        <position position="71"/>
    </location>
    <ligand>
        <name>UMP</name>
        <dbReference type="ChEBI" id="CHEBI:57865"/>
    </ligand>
</feature>
<feature type="binding site" evidence="11">
    <location>
        <position position="169"/>
    </location>
    <ligand>
        <name>ATP</name>
        <dbReference type="ChEBI" id="CHEBI:30616"/>
    </ligand>
</feature>
<keyword evidence="14" id="KW-1185">Reference proteome</keyword>
<keyword evidence="6 11" id="KW-0547">Nucleotide-binding</keyword>
<dbReference type="Pfam" id="PF00696">
    <property type="entry name" value="AA_kinase"/>
    <property type="match status" value="1"/>
</dbReference>
<dbReference type="SUPFAM" id="SSF53633">
    <property type="entry name" value="Carbamate kinase-like"/>
    <property type="match status" value="1"/>
</dbReference>
<evidence type="ECO:0000256" key="4">
    <source>
        <dbReference type="ARBA" id="ARBA00022490"/>
    </source>
</evidence>
<feature type="domain" description="Aspartate/glutamate/uridylate kinase" evidence="12">
    <location>
        <begin position="6"/>
        <end position="214"/>
    </location>
</feature>
<comment type="subunit">
    <text evidence="11">Homohexamer.</text>
</comment>
<evidence type="ECO:0000256" key="7">
    <source>
        <dbReference type="ARBA" id="ARBA00022777"/>
    </source>
</evidence>
<dbReference type="InterPro" id="IPR036393">
    <property type="entry name" value="AceGlu_kinase-like_sf"/>
</dbReference>
<comment type="caution">
    <text evidence="11">Lacks conserved residue(s) required for the propagation of feature annotation.</text>
</comment>
<evidence type="ECO:0000256" key="11">
    <source>
        <dbReference type="HAMAP-Rule" id="MF_01220"/>
    </source>
</evidence>
<dbReference type="EC" id="2.7.4.22" evidence="11"/>
<dbReference type="InterPro" id="IPR001048">
    <property type="entry name" value="Asp/Glu/Uridylate_kinase"/>
</dbReference>